<dbReference type="AlphaFoldDB" id="A0A814CVP1"/>
<evidence type="ECO:0000256" key="1">
    <source>
        <dbReference type="SAM" id="MobiDB-lite"/>
    </source>
</evidence>
<evidence type="ECO:0000313" key="3">
    <source>
        <dbReference type="Proteomes" id="UP000663879"/>
    </source>
</evidence>
<evidence type="ECO:0000313" key="2">
    <source>
        <dbReference type="EMBL" id="CAF0945657.1"/>
    </source>
</evidence>
<protein>
    <submittedName>
        <fullName evidence="2">Uncharacterized protein</fullName>
    </submittedName>
</protein>
<accession>A0A814CVP1</accession>
<keyword evidence="3" id="KW-1185">Reference proteome</keyword>
<comment type="caution">
    <text evidence="2">The sequence shown here is derived from an EMBL/GenBank/DDBJ whole genome shotgun (WGS) entry which is preliminary data.</text>
</comment>
<reference evidence="2" key="1">
    <citation type="submission" date="2021-02" db="EMBL/GenBank/DDBJ databases">
        <authorList>
            <person name="Nowell W R."/>
        </authorList>
    </citation>
    <scope>NUCLEOTIDE SEQUENCE</scope>
    <source>
        <strain evidence="2">Ploen Becks lab</strain>
    </source>
</reference>
<proteinExistence type="predicted"/>
<gene>
    <name evidence="2" type="ORF">OXX778_LOCUS13669</name>
</gene>
<dbReference type="Proteomes" id="UP000663879">
    <property type="component" value="Unassembled WGS sequence"/>
</dbReference>
<organism evidence="2 3">
    <name type="scientific">Brachionus calyciflorus</name>
    <dbReference type="NCBI Taxonomy" id="104777"/>
    <lineage>
        <taxon>Eukaryota</taxon>
        <taxon>Metazoa</taxon>
        <taxon>Spiralia</taxon>
        <taxon>Gnathifera</taxon>
        <taxon>Rotifera</taxon>
        <taxon>Eurotatoria</taxon>
        <taxon>Monogononta</taxon>
        <taxon>Pseudotrocha</taxon>
        <taxon>Ploima</taxon>
        <taxon>Brachionidae</taxon>
        <taxon>Brachionus</taxon>
    </lineage>
</organism>
<feature type="compositionally biased region" description="Low complexity" evidence="1">
    <location>
        <begin position="413"/>
        <end position="423"/>
    </location>
</feature>
<name>A0A814CVP1_9BILA</name>
<dbReference type="EMBL" id="CAJNOC010002668">
    <property type="protein sequence ID" value="CAF0945657.1"/>
    <property type="molecule type" value="Genomic_DNA"/>
</dbReference>
<sequence>MNKSSNSPLLIPCDDLNTKSPSINPKSNADYYKNYLHSYDYYNVANNPIYYSIKGERPAPSINQSSAFEELDALIKSNKYHKIETKQQQQQQKTKQNNLTATVLMKKSEQSSRQDTIKSNSLTKFDSIPEIKLKNTHKSIENLLYDEETLIKPCQVNNKLINKNLNEFKTSLYIGPEFGPDDISVQLIDNKKLIVHCLKIEPLKSNSLTINTSKIAGPTTIDLDLTKGNNSLKRELKKDVFLPENCDINTLESYLENCNLFIKCLCYDTPVYTSVKYSALKNNIFQNPLYSDLDRSIRSRDKKKCRSLKRPKSTEGFLNEHKSVRFEVGAERSKSRSIERHLTASQRLINDDMLEDGFNCITRDPMQNIFLTYFFKLPNCSPSDRTQVRIENKNILKLKIIQETNLSKRNDFSSSLESSSLESIDTDSMTESNEDDDDEDKLMLREFSRHCRLPDNFFKFDESGVSVSFVSNGWVRVEIPIMEFFDFNCALTNSKLNKVNHKKKIDKHRDQYQLKNEIYSNEVRI</sequence>
<dbReference type="OrthoDB" id="10398557at2759"/>
<feature type="region of interest" description="Disordered" evidence="1">
    <location>
        <begin position="411"/>
        <end position="439"/>
    </location>
</feature>